<reference evidence="1 2" key="1">
    <citation type="journal article" date="2022" name="New Phytol.">
        <title>Ecological generalism drives hyperdiversity of secondary metabolite gene clusters in xylarialean endophytes.</title>
        <authorList>
            <person name="Franco M.E.E."/>
            <person name="Wisecaver J.H."/>
            <person name="Arnold A.E."/>
            <person name="Ju Y.M."/>
            <person name="Slot J.C."/>
            <person name="Ahrendt S."/>
            <person name="Moore L.P."/>
            <person name="Eastman K.E."/>
            <person name="Scott K."/>
            <person name="Konkel Z."/>
            <person name="Mondo S.J."/>
            <person name="Kuo A."/>
            <person name="Hayes R.D."/>
            <person name="Haridas S."/>
            <person name="Andreopoulos B."/>
            <person name="Riley R."/>
            <person name="LaButti K."/>
            <person name="Pangilinan J."/>
            <person name="Lipzen A."/>
            <person name="Amirebrahimi M."/>
            <person name="Yan J."/>
            <person name="Adam C."/>
            <person name="Keymanesh K."/>
            <person name="Ng V."/>
            <person name="Louie K."/>
            <person name="Northen T."/>
            <person name="Drula E."/>
            <person name="Henrissat B."/>
            <person name="Hsieh H.M."/>
            <person name="Youens-Clark K."/>
            <person name="Lutzoni F."/>
            <person name="Miadlikowska J."/>
            <person name="Eastwood D.C."/>
            <person name="Hamelin R.C."/>
            <person name="Grigoriev I.V."/>
            <person name="U'Ren J.M."/>
        </authorList>
    </citation>
    <scope>NUCLEOTIDE SEQUENCE [LARGE SCALE GENOMIC DNA]</scope>
    <source>
        <strain evidence="1 2">ER1909</strain>
    </source>
</reference>
<comment type="caution">
    <text evidence="1">The sequence shown here is derived from an EMBL/GenBank/DDBJ whole genome shotgun (WGS) entry which is preliminary data.</text>
</comment>
<proteinExistence type="predicted"/>
<evidence type="ECO:0000313" key="2">
    <source>
        <dbReference type="Proteomes" id="UP001497680"/>
    </source>
</evidence>
<sequence>MEYLREHLGHCIESLRRSVMCNADTNIFTFTWAGANEVRPGIWRPNPKSAQERKCVKWEALEDWVNKRHVSLQPKLLKPNGEAERVLMA</sequence>
<protein>
    <submittedName>
        <fullName evidence="1">Uncharacterized protein</fullName>
    </submittedName>
</protein>
<accession>A0ACC0CNH5</accession>
<organism evidence="1 2">
    <name type="scientific">Hypoxylon rubiginosum</name>
    <dbReference type="NCBI Taxonomy" id="110542"/>
    <lineage>
        <taxon>Eukaryota</taxon>
        <taxon>Fungi</taxon>
        <taxon>Dikarya</taxon>
        <taxon>Ascomycota</taxon>
        <taxon>Pezizomycotina</taxon>
        <taxon>Sordariomycetes</taxon>
        <taxon>Xylariomycetidae</taxon>
        <taxon>Xylariales</taxon>
        <taxon>Hypoxylaceae</taxon>
        <taxon>Hypoxylon</taxon>
    </lineage>
</organism>
<gene>
    <name evidence="1" type="ORF">F4821DRAFT_248271</name>
</gene>
<keyword evidence="2" id="KW-1185">Reference proteome</keyword>
<name>A0ACC0CNH5_9PEZI</name>
<dbReference type="Proteomes" id="UP001497680">
    <property type="component" value="Unassembled WGS sequence"/>
</dbReference>
<evidence type="ECO:0000313" key="1">
    <source>
        <dbReference type="EMBL" id="KAI6081964.1"/>
    </source>
</evidence>
<dbReference type="EMBL" id="MU394382">
    <property type="protein sequence ID" value="KAI6081964.1"/>
    <property type="molecule type" value="Genomic_DNA"/>
</dbReference>